<dbReference type="InterPro" id="IPR001468">
    <property type="entry name" value="Indole-3-GlycerolPSynthase_CS"/>
</dbReference>
<keyword evidence="4" id="KW-0028">Amino-acid biosynthesis</keyword>
<keyword evidence="7" id="KW-0057">Aromatic amino acid biosynthesis</keyword>
<dbReference type="InterPro" id="IPR011060">
    <property type="entry name" value="RibuloseP-bd_barrel"/>
</dbReference>
<name>X1D5B8_9ZZZZ</name>
<dbReference type="GO" id="GO:0000162">
    <property type="term" value="P:L-tryptophan biosynthetic process"/>
    <property type="evidence" value="ECO:0007669"/>
    <property type="project" value="UniProtKB-UniPathway"/>
</dbReference>
<evidence type="ECO:0000256" key="1">
    <source>
        <dbReference type="ARBA" id="ARBA00001633"/>
    </source>
</evidence>
<dbReference type="Gene3D" id="3.20.20.70">
    <property type="entry name" value="Aldolase class I"/>
    <property type="match status" value="1"/>
</dbReference>
<dbReference type="GO" id="GO:0004640">
    <property type="term" value="F:phosphoribosylanthranilate isomerase activity"/>
    <property type="evidence" value="ECO:0007669"/>
    <property type="project" value="TreeGrafter"/>
</dbReference>
<keyword evidence="8" id="KW-0456">Lyase</keyword>
<feature type="non-terminal residue" evidence="10">
    <location>
        <position position="136"/>
    </location>
</feature>
<evidence type="ECO:0000256" key="4">
    <source>
        <dbReference type="ARBA" id="ARBA00022605"/>
    </source>
</evidence>
<dbReference type="Pfam" id="PF00218">
    <property type="entry name" value="IGPS"/>
    <property type="match status" value="1"/>
</dbReference>
<comment type="catalytic activity">
    <reaction evidence="1">
        <text>1-(2-carboxyphenylamino)-1-deoxy-D-ribulose 5-phosphate + H(+) = (1S,2R)-1-C-(indol-3-yl)glycerol 3-phosphate + CO2 + H2O</text>
        <dbReference type="Rhea" id="RHEA:23476"/>
        <dbReference type="ChEBI" id="CHEBI:15377"/>
        <dbReference type="ChEBI" id="CHEBI:15378"/>
        <dbReference type="ChEBI" id="CHEBI:16526"/>
        <dbReference type="ChEBI" id="CHEBI:58613"/>
        <dbReference type="ChEBI" id="CHEBI:58866"/>
        <dbReference type="EC" id="4.1.1.48"/>
    </reaction>
</comment>
<feature type="domain" description="Indole-3-glycerol phosphate synthase" evidence="9">
    <location>
        <begin position="15"/>
        <end position="121"/>
    </location>
</feature>
<dbReference type="InterPro" id="IPR013798">
    <property type="entry name" value="Indole-3-glycerol_P_synth_dom"/>
</dbReference>
<dbReference type="EMBL" id="BART01038236">
    <property type="protein sequence ID" value="GAH15407.1"/>
    <property type="molecule type" value="Genomic_DNA"/>
</dbReference>
<evidence type="ECO:0000256" key="2">
    <source>
        <dbReference type="ARBA" id="ARBA00004696"/>
    </source>
</evidence>
<comment type="caution">
    <text evidence="10">The sequence shown here is derived from an EMBL/GenBank/DDBJ whole genome shotgun (WGS) entry which is preliminary data.</text>
</comment>
<evidence type="ECO:0000259" key="9">
    <source>
        <dbReference type="Pfam" id="PF00218"/>
    </source>
</evidence>
<proteinExistence type="predicted"/>
<dbReference type="PROSITE" id="PS00614">
    <property type="entry name" value="IGPS"/>
    <property type="match status" value="1"/>
</dbReference>
<reference evidence="10" key="1">
    <citation type="journal article" date="2014" name="Front. Microbiol.">
        <title>High frequency of phylogenetically diverse reductive dehalogenase-homologous genes in deep subseafloor sedimentary metagenomes.</title>
        <authorList>
            <person name="Kawai M."/>
            <person name="Futagami T."/>
            <person name="Toyoda A."/>
            <person name="Takaki Y."/>
            <person name="Nishi S."/>
            <person name="Hori S."/>
            <person name="Arai W."/>
            <person name="Tsubouchi T."/>
            <person name="Morono Y."/>
            <person name="Uchiyama I."/>
            <person name="Ito T."/>
            <person name="Fujiyama A."/>
            <person name="Inagaki F."/>
            <person name="Takami H."/>
        </authorList>
    </citation>
    <scope>NUCLEOTIDE SEQUENCE</scope>
    <source>
        <strain evidence="10">Expedition CK06-06</strain>
    </source>
</reference>
<evidence type="ECO:0000256" key="7">
    <source>
        <dbReference type="ARBA" id="ARBA00023141"/>
    </source>
</evidence>
<keyword evidence="5" id="KW-0210">Decarboxylase</keyword>
<dbReference type="PANTHER" id="PTHR22854:SF2">
    <property type="entry name" value="INDOLE-3-GLYCEROL-PHOSPHATE SYNTHASE"/>
    <property type="match status" value="1"/>
</dbReference>
<gene>
    <name evidence="10" type="ORF">S01H4_63531</name>
</gene>
<evidence type="ECO:0000256" key="8">
    <source>
        <dbReference type="ARBA" id="ARBA00023239"/>
    </source>
</evidence>
<dbReference type="SUPFAM" id="SSF51366">
    <property type="entry name" value="Ribulose-phoshate binding barrel"/>
    <property type="match status" value="1"/>
</dbReference>
<sequence>MFLRETFSLAESIISGSGIIAEFKRRSPSKNVINQKSSVIDVAKGYEEAGVSGLSVLTDTKYFGGSLDDLIQVRDIVNLPILRKEFIIDSYQIFESKAFGVDAILLIAAILSEDEIVELSSILKNVFTPNSFLIGA</sequence>
<keyword evidence="6" id="KW-0822">Tryptophan biosynthesis</keyword>
<dbReference type="InterPro" id="IPR013785">
    <property type="entry name" value="Aldolase_TIM"/>
</dbReference>
<accession>X1D5B8</accession>
<dbReference type="EC" id="4.1.1.48" evidence="3"/>
<evidence type="ECO:0000256" key="5">
    <source>
        <dbReference type="ARBA" id="ARBA00022793"/>
    </source>
</evidence>
<evidence type="ECO:0000256" key="6">
    <source>
        <dbReference type="ARBA" id="ARBA00022822"/>
    </source>
</evidence>
<comment type="pathway">
    <text evidence="2">Amino-acid biosynthesis; L-tryptophan biosynthesis; L-tryptophan from chorismate: step 4/5.</text>
</comment>
<dbReference type="InterPro" id="IPR045186">
    <property type="entry name" value="Indole-3-glycerol_P_synth"/>
</dbReference>
<evidence type="ECO:0000256" key="3">
    <source>
        <dbReference type="ARBA" id="ARBA00012362"/>
    </source>
</evidence>
<dbReference type="GO" id="GO:0004425">
    <property type="term" value="F:indole-3-glycerol-phosphate synthase activity"/>
    <property type="evidence" value="ECO:0007669"/>
    <property type="project" value="UniProtKB-EC"/>
</dbReference>
<dbReference type="UniPathway" id="UPA00035">
    <property type="reaction ID" value="UER00043"/>
</dbReference>
<evidence type="ECO:0000313" key="10">
    <source>
        <dbReference type="EMBL" id="GAH15407.1"/>
    </source>
</evidence>
<organism evidence="10">
    <name type="scientific">marine sediment metagenome</name>
    <dbReference type="NCBI Taxonomy" id="412755"/>
    <lineage>
        <taxon>unclassified sequences</taxon>
        <taxon>metagenomes</taxon>
        <taxon>ecological metagenomes</taxon>
    </lineage>
</organism>
<protein>
    <recommendedName>
        <fullName evidence="3">indole-3-glycerol-phosphate synthase</fullName>
        <ecNumber evidence="3">4.1.1.48</ecNumber>
    </recommendedName>
</protein>
<dbReference type="PANTHER" id="PTHR22854">
    <property type="entry name" value="TRYPTOPHAN BIOSYNTHESIS PROTEIN"/>
    <property type="match status" value="1"/>
</dbReference>
<dbReference type="AlphaFoldDB" id="X1D5B8"/>